<evidence type="ECO:0000256" key="1">
    <source>
        <dbReference type="SAM" id="MobiDB-lite"/>
    </source>
</evidence>
<dbReference type="EMBL" id="JAGSOY010000068">
    <property type="protein sequence ID" value="MBU2713250.1"/>
    <property type="molecule type" value="Genomic_DNA"/>
</dbReference>
<feature type="region of interest" description="Disordered" evidence="1">
    <location>
        <begin position="268"/>
        <end position="341"/>
    </location>
</feature>
<accession>A0ABS5ZJ40</accession>
<dbReference type="Pfam" id="PF13385">
    <property type="entry name" value="Laminin_G_3"/>
    <property type="match status" value="2"/>
</dbReference>
<gene>
    <name evidence="3" type="ORF">KCG35_19460</name>
</gene>
<proteinExistence type="predicted"/>
<sequence length="701" mass="77071">MINYTKLLYSLCLSTVFFSSVCTSDDITPTSTQLGYWSFDAGLNNEGARDFSGNEHHGYFLSNEYEVSLGKIMLAGGRYSHHAAKGTALLVDMEDPLLINLSDFDVSKPFSLALWFKADEVGMQQTLFEQSRPAEFGEGRFGIYLNEQNQIAIEFVNENGIKGDLISDQLTQIKGKWQHLVFSFDGNQYDMHLALNGKYLPATKTPLPSLSKLDGPIIIGNGVNQTPFYGALDEIQLYSRAISSLEAKCLTELGFKCVPDLYQGPTGPKGEQGAVGLQGPQGKQGKPGERGVEGPQGKQGVAGPQGSVGPQGPKGEKGEQGLQGKQGPVGPAGKDGKDGVIKPPVIRTCRFSNPNEWLGYCQVSCESNEKVIGGGCKVGKEIDPTEHYYLKNNYPYNNGWYCEALGNKNSLYPTGSGYAICMETTEDEDSMQDSWERYYGLDPDADDAQQDADNDGITNAQEYINGTNPVIADASTVALNKKIQHLKPIRHYVADDINGEKLRDRSGTVDGQFTSRSGKILDKVKESEVPGVATKSFDFDGDAYLSMGGLSTEDMENGFTWVGWFRLDSLQYYQRMFNAVNSLNDAIILDFFKKTNMFRINTTSTVLHQTDLKADQYYFIGLSYYNSQFTLFLNGNVSKVFKGVPSLNNKNFFYLGYSIVPSEGVPGSGGISDLQFQRVAVFNKGLSQQEIAELYQLGSTQ</sequence>
<comment type="caution">
    <text evidence="3">The sequence shown here is derived from an EMBL/GenBank/DDBJ whole genome shotgun (WGS) entry which is preliminary data.</text>
</comment>
<dbReference type="Gene3D" id="2.60.120.200">
    <property type="match status" value="2"/>
</dbReference>
<evidence type="ECO:0000313" key="3">
    <source>
        <dbReference type="EMBL" id="MBU2713250.1"/>
    </source>
</evidence>
<reference evidence="3 4" key="1">
    <citation type="submission" date="2021-04" db="EMBL/GenBank/DDBJ databases">
        <authorList>
            <person name="Pira H."/>
            <person name="Risdian C."/>
            <person name="Wink J."/>
        </authorList>
    </citation>
    <scope>NUCLEOTIDE SEQUENCE [LARGE SCALE GENOMIC DNA]</scope>
    <source>
        <strain evidence="3 4">WH53</strain>
    </source>
</reference>
<dbReference type="Pfam" id="PF01391">
    <property type="entry name" value="Collagen"/>
    <property type="match status" value="1"/>
</dbReference>
<dbReference type="PANTHER" id="PTHR24637">
    <property type="entry name" value="COLLAGEN"/>
    <property type="match status" value="1"/>
</dbReference>
<dbReference type="SUPFAM" id="SSF49899">
    <property type="entry name" value="Concanavalin A-like lectins/glucanases"/>
    <property type="match status" value="2"/>
</dbReference>
<name>A0ABS5ZJ40_9GAMM</name>
<dbReference type="InterPro" id="IPR008160">
    <property type="entry name" value="Collagen"/>
</dbReference>
<evidence type="ECO:0000313" key="4">
    <source>
        <dbReference type="Proteomes" id="UP000690515"/>
    </source>
</evidence>
<protein>
    <recommendedName>
        <fullName evidence="5">LamG domain-containing protein</fullName>
    </recommendedName>
</protein>
<dbReference type="RefSeq" id="WP_215821537.1">
    <property type="nucleotide sequence ID" value="NZ_JAGSOY010000068.1"/>
</dbReference>
<evidence type="ECO:0000256" key="2">
    <source>
        <dbReference type="SAM" id="SignalP"/>
    </source>
</evidence>
<feature type="signal peptide" evidence="2">
    <location>
        <begin position="1"/>
        <end position="24"/>
    </location>
</feature>
<dbReference type="InterPro" id="IPR013320">
    <property type="entry name" value="ConA-like_dom_sf"/>
</dbReference>
<feature type="chain" id="PRO_5046229262" description="LamG domain-containing protein" evidence="2">
    <location>
        <begin position="25"/>
        <end position="701"/>
    </location>
</feature>
<organism evidence="3 4">
    <name type="scientific">Zooshikella harenae</name>
    <dbReference type="NCBI Taxonomy" id="2827238"/>
    <lineage>
        <taxon>Bacteria</taxon>
        <taxon>Pseudomonadati</taxon>
        <taxon>Pseudomonadota</taxon>
        <taxon>Gammaproteobacteria</taxon>
        <taxon>Oceanospirillales</taxon>
        <taxon>Zooshikellaceae</taxon>
        <taxon>Zooshikella</taxon>
    </lineage>
</organism>
<keyword evidence="4" id="KW-1185">Reference proteome</keyword>
<evidence type="ECO:0008006" key="5">
    <source>
        <dbReference type="Google" id="ProtNLM"/>
    </source>
</evidence>
<dbReference type="Proteomes" id="UP000690515">
    <property type="component" value="Unassembled WGS sequence"/>
</dbReference>
<keyword evidence="2" id="KW-0732">Signal</keyword>